<dbReference type="Gene3D" id="3.20.20.70">
    <property type="entry name" value="Aldolase class I"/>
    <property type="match status" value="1"/>
</dbReference>
<dbReference type="AlphaFoldDB" id="A0A9P0QVT5"/>
<evidence type="ECO:0000313" key="5">
    <source>
        <dbReference type="EMBL" id="CAH2355945.1"/>
    </source>
</evidence>
<comment type="similarity">
    <text evidence="2">Belongs to the NADH:flavin oxidoreductase/NADH oxidase family.</text>
</comment>
<feature type="domain" description="NADH:flavin oxidoreductase/NADH oxidase N-terminal" evidence="4">
    <location>
        <begin position="9"/>
        <end position="107"/>
    </location>
</feature>
<proteinExistence type="inferred from homology"/>
<protein>
    <submittedName>
        <fullName evidence="5">NADPH dehydrogenase 2</fullName>
    </submittedName>
</protein>
<reference evidence="5" key="1">
    <citation type="submission" date="2022-03" db="EMBL/GenBank/DDBJ databases">
        <authorList>
            <person name="Legras J.-L."/>
            <person name="Devillers H."/>
            <person name="Grondin C."/>
        </authorList>
    </citation>
    <scope>NUCLEOTIDE SEQUENCE</scope>
    <source>
        <strain evidence="5">CLIB 1423</strain>
    </source>
</reference>
<dbReference type="EMBL" id="CAKXYY010000039">
    <property type="protein sequence ID" value="CAH2355945.1"/>
    <property type="molecule type" value="Genomic_DNA"/>
</dbReference>
<keyword evidence="6" id="KW-1185">Reference proteome</keyword>
<dbReference type="InterPro" id="IPR013785">
    <property type="entry name" value="Aldolase_TIM"/>
</dbReference>
<accession>A0A9P0QVT5</accession>
<evidence type="ECO:0000256" key="1">
    <source>
        <dbReference type="ARBA" id="ARBA00001917"/>
    </source>
</evidence>
<dbReference type="PANTHER" id="PTHR22893">
    <property type="entry name" value="NADH OXIDOREDUCTASE-RELATED"/>
    <property type="match status" value="1"/>
</dbReference>
<keyword evidence="3" id="KW-0285">Flavoprotein</keyword>
<dbReference type="InterPro" id="IPR045247">
    <property type="entry name" value="Oye-like"/>
</dbReference>
<dbReference type="GO" id="GO:0010181">
    <property type="term" value="F:FMN binding"/>
    <property type="evidence" value="ECO:0007669"/>
    <property type="project" value="InterPro"/>
</dbReference>
<gene>
    <name evidence="5" type="ORF">CLIB1423_39S00518</name>
</gene>
<dbReference type="OrthoDB" id="276546at2759"/>
<dbReference type="Pfam" id="PF00724">
    <property type="entry name" value="Oxidored_FMN"/>
    <property type="match status" value="2"/>
</dbReference>
<sequence>MTIENIDPKLFTSIKVGPYLLNSRITMCPLSRLRATNDHLPSQLNLEYYDERSKIPGSFLVTESTAITDKFGAISHMPGIWNAQQTQGWSKIVEKVHENKSYIFLQLGAHLKTQPLCYMSLKKWNPPNVVEEYEELFANAVLNAISGAKFDGVEIAPYQYCAFLLKRNVDEGDRLKLISRFCHFLKDKIAPVVGLENMNRVGLKISILSQEEQIFLVKKLNEVGLSHLAYLSITELRLTNLHVDSDASLGSNDWIREEWNGTVIRMGGYLDNIAKLNIDILANDKTLIGVGRYYSSNPNLINQLKNGDPLKDYNRLTFYTNTSVGYLHWLEEESSENHFKHQGPVSILEKS</sequence>
<evidence type="ECO:0000259" key="4">
    <source>
        <dbReference type="Pfam" id="PF00724"/>
    </source>
</evidence>
<dbReference type="InterPro" id="IPR001155">
    <property type="entry name" value="OxRdtase_FMN_N"/>
</dbReference>
<comment type="cofactor">
    <cofactor evidence="1">
        <name>FMN</name>
        <dbReference type="ChEBI" id="CHEBI:58210"/>
    </cofactor>
</comment>
<evidence type="ECO:0000313" key="6">
    <source>
        <dbReference type="Proteomes" id="UP000837801"/>
    </source>
</evidence>
<name>A0A9P0QVT5_9ASCO</name>
<dbReference type="PANTHER" id="PTHR22893:SF91">
    <property type="entry name" value="NADPH DEHYDROGENASE 2-RELATED"/>
    <property type="match status" value="1"/>
</dbReference>
<evidence type="ECO:0000256" key="3">
    <source>
        <dbReference type="ARBA" id="ARBA00022643"/>
    </source>
</evidence>
<evidence type="ECO:0000256" key="2">
    <source>
        <dbReference type="ARBA" id="ARBA00005979"/>
    </source>
</evidence>
<dbReference type="SUPFAM" id="SSF51395">
    <property type="entry name" value="FMN-linked oxidoreductases"/>
    <property type="match status" value="1"/>
</dbReference>
<organism evidence="5 6">
    <name type="scientific">[Candida] railenensis</name>
    <dbReference type="NCBI Taxonomy" id="45579"/>
    <lineage>
        <taxon>Eukaryota</taxon>
        <taxon>Fungi</taxon>
        <taxon>Dikarya</taxon>
        <taxon>Ascomycota</taxon>
        <taxon>Saccharomycotina</taxon>
        <taxon>Pichiomycetes</taxon>
        <taxon>Debaryomycetaceae</taxon>
        <taxon>Kurtzmaniella</taxon>
    </lineage>
</organism>
<dbReference type="GO" id="GO:0016491">
    <property type="term" value="F:oxidoreductase activity"/>
    <property type="evidence" value="ECO:0007669"/>
    <property type="project" value="InterPro"/>
</dbReference>
<dbReference type="Proteomes" id="UP000837801">
    <property type="component" value="Unassembled WGS sequence"/>
</dbReference>
<keyword evidence="3" id="KW-0288">FMN</keyword>
<comment type="caution">
    <text evidence="5">The sequence shown here is derived from an EMBL/GenBank/DDBJ whole genome shotgun (WGS) entry which is preliminary data.</text>
</comment>
<feature type="domain" description="NADH:flavin oxidoreductase/NADH oxidase N-terminal" evidence="4">
    <location>
        <begin position="130"/>
        <end position="309"/>
    </location>
</feature>